<dbReference type="EMBL" id="JABCIY010000015">
    <property type="protein sequence ID" value="KAF7197401.1"/>
    <property type="molecule type" value="Genomic_DNA"/>
</dbReference>
<gene>
    <name evidence="1" type="ORF">HII31_01211</name>
</gene>
<organism evidence="1 2">
    <name type="scientific">Pseudocercospora fuligena</name>
    <dbReference type="NCBI Taxonomy" id="685502"/>
    <lineage>
        <taxon>Eukaryota</taxon>
        <taxon>Fungi</taxon>
        <taxon>Dikarya</taxon>
        <taxon>Ascomycota</taxon>
        <taxon>Pezizomycotina</taxon>
        <taxon>Dothideomycetes</taxon>
        <taxon>Dothideomycetidae</taxon>
        <taxon>Mycosphaerellales</taxon>
        <taxon>Mycosphaerellaceae</taxon>
        <taxon>Pseudocercospora</taxon>
    </lineage>
</organism>
<sequence length="368" mass="41347">MDSEADIDVERVDIAPQGDLVLIVGATLELRVHSFVMRLHAPDFFNALLGPNFAEGQTQGSAAEPKRINLPEDGAKGMKFLCCILHLRNDLMLSPPSGPEFNELAVAAEKYNCIDPIRTYLGNWIDSIKLVARRDAASYLSGLCVLDDARRFSEMTKQLILHVPGMKWLPNRFADDPKNSDLQSIKGAVISHARAIYGKVEAAINDAVNPLVTSLASEYDHYVNEMPFEEQKDYMQLSQPGYDSDEDMDDKSNKKVCDYLHRYVVLQLKALTDANIYPVSAHSLSLQMLQITVANFEIAEDRSIKRCWSEWGQPCNVDRTDNFWPDIRKMQRTIGSIDCSLCLDCVKAGGWNDGKCRVHPNKEKAAEY</sequence>
<keyword evidence="2" id="KW-1185">Reference proteome</keyword>
<proteinExistence type="predicted"/>
<evidence type="ECO:0000313" key="2">
    <source>
        <dbReference type="Proteomes" id="UP000660729"/>
    </source>
</evidence>
<evidence type="ECO:0008006" key="3">
    <source>
        <dbReference type="Google" id="ProtNLM"/>
    </source>
</evidence>
<dbReference type="OrthoDB" id="3633414at2759"/>
<evidence type="ECO:0000313" key="1">
    <source>
        <dbReference type="EMBL" id="KAF7197401.1"/>
    </source>
</evidence>
<protein>
    <recommendedName>
        <fullName evidence="3">BTB domain-containing protein</fullName>
    </recommendedName>
</protein>
<accession>A0A8H6RS32</accession>
<comment type="caution">
    <text evidence="1">The sequence shown here is derived from an EMBL/GenBank/DDBJ whole genome shotgun (WGS) entry which is preliminary data.</text>
</comment>
<reference evidence="1" key="1">
    <citation type="submission" date="2020-04" db="EMBL/GenBank/DDBJ databases">
        <title>Draft genome resource of the tomato pathogen Pseudocercospora fuligena.</title>
        <authorList>
            <person name="Zaccaron A."/>
        </authorList>
    </citation>
    <scope>NUCLEOTIDE SEQUENCE</scope>
    <source>
        <strain evidence="1">PF001</strain>
    </source>
</reference>
<name>A0A8H6RS32_9PEZI</name>
<dbReference type="AlphaFoldDB" id="A0A8H6RS32"/>
<dbReference type="Proteomes" id="UP000660729">
    <property type="component" value="Unassembled WGS sequence"/>
</dbReference>